<dbReference type="AlphaFoldDB" id="A0A517T4W8"/>
<evidence type="ECO:0000313" key="2">
    <source>
        <dbReference type="EMBL" id="QDT63410.1"/>
    </source>
</evidence>
<gene>
    <name evidence="2" type="ORF">V22_06310</name>
</gene>
<evidence type="ECO:0000256" key="1">
    <source>
        <dbReference type="SAM" id="SignalP"/>
    </source>
</evidence>
<organism evidence="2 3">
    <name type="scientific">Calycomorphotria hydatis</name>
    <dbReference type="NCBI Taxonomy" id="2528027"/>
    <lineage>
        <taxon>Bacteria</taxon>
        <taxon>Pseudomonadati</taxon>
        <taxon>Planctomycetota</taxon>
        <taxon>Planctomycetia</taxon>
        <taxon>Planctomycetales</taxon>
        <taxon>Planctomycetaceae</taxon>
        <taxon>Calycomorphotria</taxon>
    </lineage>
</organism>
<dbReference type="EMBL" id="CP036316">
    <property type="protein sequence ID" value="QDT63410.1"/>
    <property type="molecule type" value="Genomic_DNA"/>
</dbReference>
<sequence precursor="true">MTRCSLLSAVMICVSLCALSETSQAEDILQAGGIATASNVPDDGVVQVSYGFNPIPKHSFGNVAPAMQPHYGKHIVLKDDPFTHPASPIPPQIPYGPYKGATWDNGPGQVFGNSWDPQGAWPGHCPGANSCPEIVPMEYINKNAPQHQWQAKPLFRLSGYHFIKPKGVWGRLEYLHWSMTDPGDVYIGEPYLASAGGTAIVPPTDLTDLDTTTDANDGGFTSSQGIGFDWSSVQLKDTNGIRATVGMPTNMGAAVEWSIFGLDQRGMQFSRTTPPAVILPTLANNELLDGFLIFNQGANFSYTSDVWGTDVTFVIDSLKPPGEGFHIYPLAGFAVRQLDFNLNEEFVSFDPTTTTYTRSRIGASAKNVLWGPTMGVRMELEHRWFHLGVEPALFFGFNSSGEEVNATNVLGFDDTNVRSDFNFSPSLELNCYGRFKVKEYMWLTVGYDLMRILRVVRPENDFDYNVTTTSGTQTTIANINAGTDPVTGVDVAPIHDADPFTISGLSVGLQIGPY</sequence>
<feature type="signal peptide" evidence="1">
    <location>
        <begin position="1"/>
        <end position="25"/>
    </location>
</feature>
<reference evidence="2 3" key="1">
    <citation type="submission" date="2019-02" db="EMBL/GenBank/DDBJ databases">
        <title>Deep-cultivation of Planctomycetes and their phenomic and genomic characterization uncovers novel biology.</title>
        <authorList>
            <person name="Wiegand S."/>
            <person name="Jogler M."/>
            <person name="Boedeker C."/>
            <person name="Pinto D."/>
            <person name="Vollmers J."/>
            <person name="Rivas-Marin E."/>
            <person name="Kohn T."/>
            <person name="Peeters S.H."/>
            <person name="Heuer A."/>
            <person name="Rast P."/>
            <person name="Oberbeckmann S."/>
            <person name="Bunk B."/>
            <person name="Jeske O."/>
            <person name="Meyerdierks A."/>
            <person name="Storesund J.E."/>
            <person name="Kallscheuer N."/>
            <person name="Luecker S."/>
            <person name="Lage O.M."/>
            <person name="Pohl T."/>
            <person name="Merkel B.J."/>
            <person name="Hornburger P."/>
            <person name="Mueller R.-W."/>
            <person name="Bruemmer F."/>
            <person name="Labrenz M."/>
            <person name="Spormann A.M."/>
            <person name="Op den Camp H."/>
            <person name="Overmann J."/>
            <person name="Amann R."/>
            <person name="Jetten M.S.M."/>
            <person name="Mascher T."/>
            <person name="Medema M.H."/>
            <person name="Devos D.P."/>
            <person name="Kaster A.-K."/>
            <person name="Ovreas L."/>
            <person name="Rohde M."/>
            <person name="Galperin M.Y."/>
            <person name="Jogler C."/>
        </authorList>
    </citation>
    <scope>NUCLEOTIDE SEQUENCE [LARGE SCALE GENOMIC DNA]</scope>
    <source>
        <strain evidence="2 3">V22</strain>
    </source>
</reference>
<protein>
    <recommendedName>
        <fullName evidence="4">Outer membrane protein transport protein (OMPP1/FadL/TodX)</fullName>
    </recommendedName>
</protein>
<keyword evidence="1" id="KW-0732">Signal</keyword>
<accession>A0A517T4W8</accession>
<dbReference type="Proteomes" id="UP000319976">
    <property type="component" value="Chromosome"/>
</dbReference>
<name>A0A517T4W8_9PLAN</name>
<dbReference type="InterPro" id="IPR011446">
    <property type="entry name" value="BBP7"/>
</dbReference>
<keyword evidence="3" id="KW-1185">Reference proteome</keyword>
<dbReference type="Pfam" id="PF07585">
    <property type="entry name" value="BBP7"/>
    <property type="match status" value="1"/>
</dbReference>
<dbReference type="RefSeq" id="WP_145259708.1">
    <property type="nucleotide sequence ID" value="NZ_CP036316.1"/>
</dbReference>
<dbReference type="KEGG" id="chya:V22_06310"/>
<evidence type="ECO:0008006" key="4">
    <source>
        <dbReference type="Google" id="ProtNLM"/>
    </source>
</evidence>
<feature type="chain" id="PRO_5021705026" description="Outer membrane protein transport protein (OMPP1/FadL/TodX)" evidence="1">
    <location>
        <begin position="26"/>
        <end position="514"/>
    </location>
</feature>
<dbReference type="OrthoDB" id="214985at2"/>
<proteinExistence type="predicted"/>
<evidence type="ECO:0000313" key="3">
    <source>
        <dbReference type="Proteomes" id="UP000319976"/>
    </source>
</evidence>